<dbReference type="EMBL" id="JAJNEC010000006">
    <property type="protein sequence ID" value="MCD2425208.1"/>
    <property type="molecule type" value="Genomic_DNA"/>
</dbReference>
<gene>
    <name evidence="1" type="ORF">LQ567_20650</name>
</gene>
<dbReference type="RefSeq" id="WP_231007646.1">
    <property type="nucleotide sequence ID" value="NZ_JAJNEC010000006.1"/>
</dbReference>
<dbReference type="Proteomes" id="UP001199816">
    <property type="component" value="Unassembled WGS sequence"/>
</dbReference>
<evidence type="ECO:0000313" key="2">
    <source>
        <dbReference type="Proteomes" id="UP001199816"/>
    </source>
</evidence>
<name>A0ABS8PVW3_9BACT</name>
<proteinExistence type="predicted"/>
<accession>A0ABS8PVW3</accession>
<reference evidence="1 2" key="1">
    <citation type="submission" date="2021-11" db="EMBL/GenBank/DDBJ databases">
        <title>Genomic of Niabella pedocola.</title>
        <authorList>
            <person name="Wu T."/>
        </authorList>
    </citation>
    <scope>NUCLEOTIDE SEQUENCE [LARGE SCALE GENOMIC DNA]</scope>
    <source>
        <strain evidence="1 2">JCM 31011</strain>
    </source>
</reference>
<comment type="caution">
    <text evidence="1">The sequence shown here is derived from an EMBL/GenBank/DDBJ whole genome shotgun (WGS) entry which is preliminary data.</text>
</comment>
<sequence>MAITRLYKKWLGALKEQIQRSRLQSSVTVNTNMLLHNWFLGKQIVQKSDVEGWGATEYTFSKALPAKLKNKLPTAAQLQYEVKVFYKKLKTAK</sequence>
<evidence type="ECO:0000313" key="1">
    <source>
        <dbReference type="EMBL" id="MCD2425208.1"/>
    </source>
</evidence>
<organism evidence="1 2">
    <name type="scientific">Niabella pedocola</name>
    <dbReference type="NCBI Taxonomy" id="1752077"/>
    <lineage>
        <taxon>Bacteria</taxon>
        <taxon>Pseudomonadati</taxon>
        <taxon>Bacteroidota</taxon>
        <taxon>Chitinophagia</taxon>
        <taxon>Chitinophagales</taxon>
        <taxon>Chitinophagaceae</taxon>
        <taxon>Niabella</taxon>
    </lineage>
</organism>
<protein>
    <submittedName>
        <fullName evidence="1">DUF1016 N-terminal domain-containing protein</fullName>
    </submittedName>
</protein>
<keyword evidence="2" id="KW-1185">Reference proteome</keyword>